<proteinExistence type="predicted"/>
<feature type="compositionally biased region" description="Polar residues" evidence="1">
    <location>
        <begin position="23"/>
        <end position="35"/>
    </location>
</feature>
<evidence type="ECO:0000313" key="4">
    <source>
        <dbReference type="RefSeq" id="XP_013387553.1"/>
    </source>
</evidence>
<dbReference type="InterPro" id="IPR053772">
    <property type="entry name" value="At1g61320/At1g61330-like"/>
</dbReference>
<dbReference type="InParanoid" id="A0A1S3HNB6"/>
<evidence type="ECO:0000259" key="2">
    <source>
        <dbReference type="PROSITE" id="PS50181"/>
    </source>
</evidence>
<dbReference type="RefSeq" id="XP_013387553.1">
    <property type="nucleotide sequence ID" value="XM_013532099.1"/>
</dbReference>
<dbReference type="Pfam" id="PF12937">
    <property type="entry name" value="F-box-like"/>
    <property type="match status" value="1"/>
</dbReference>
<dbReference type="STRING" id="7574.A0A1S3HNB6"/>
<evidence type="ECO:0000313" key="3">
    <source>
        <dbReference type="Proteomes" id="UP000085678"/>
    </source>
</evidence>
<dbReference type="PROSITE" id="PS50181">
    <property type="entry name" value="FBOX"/>
    <property type="match status" value="1"/>
</dbReference>
<gene>
    <name evidence="4" type="primary">LOC106156709</name>
</gene>
<keyword evidence="3" id="KW-1185">Reference proteome</keyword>
<dbReference type="SUPFAM" id="SSF52058">
    <property type="entry name" value="L domain-like"/>
    <property type="match status" value="1"/>
</dbReference>
<accession>A0A1S3HNB6</accession>
<protein>
    <submittedName>
        <fullName evidence="4">Uncharacterized protein LOC106156709</fullName>
    </submittedName>
</protein>
<feature type="domain" description="F-box" evidence="2">
    <location>
        <begin position="34"/>
        <end position="83"/>
    </location>
</feature>
<dbReference type="AlphaFoldDB" id="A0A1S3HNB6"/>
<sequence>MTRKRSTLGGSVDVETTVGRDVNGNTAGVQSSTSNSWLSLPDELWARIFIYLKPVEDQLPRLGTVCSKWRRVLQNTPFLWRTVHIDPVGFEPWQYGMVSTILTVYGKHIQKLTWRDSAPVYEAIFVLITKLPALKTLRLPILWTERVVNSLSRLSTLEAIQINGGYVLKDSDLELLVKSYRQLKSVSLNACWGLTARGVLNFLQNLSSLEVVKLKVNSNLQLNHHRSESAMMAGLRTVQGVSDSRLAGLVTVLCIHFVPIEMEELWGVINNLTNLKKLSVSNCERLHGIRLVSNSLQKLYLYNLWNVSFVSVTGFNLRSAVLDYGMESLEHLEILAPTLRRLQVDGSGSLRTLNVKSDRLAVAELSHCDKLEADSLRTMLGNNETLVCLRLGKISGSSLHLDEVSCPYLQEICLLSDFSCSTLHIRGPSLRLLHADTENDLGYLQHLYVVANHLCKVSLHDVPALRTFTIQCVSVDCIDVNICSDVQLCLNSCIIQACGSIGLLRLFDCALDLLAVCTPVASTIVLYRCQLTDYVLQMALQGCSNISYLNLEKCLALRKLSIESPSMKYVNLYECHDVQQLNMKCPQLCALNLGHCNREIRVILNEKELDFIRLNPLTAHPRIVPPLQSIRWTHDIPPHDCQL</sequence>
<dbReference type="OrthoDB" id="10257471at2759"/>
<dbReference type="InterPro" id="IPR032675">
    <property type="entry name" value="LRR_dom_sf"/>
</dbReference>
<dbReference type="SUPFAM" id="SSF81383">
    <property type="entry name" value="F-box domain"/>
    <property type="match status" value="1"/>
</dbReference>
<evidence type="ECO:0000256" key="1">
    <source>
        <dbReference type="SAM" id="MobiDB-lite"/>
    </source>
</evidence>
<dbReference type="InterPro" id="IPR036047">
    <property type="entry name" value="F-box-like_dom_sf"/>
</dbReference>
<reference evidence="4" key="1">
    <citation type="submission" date="2025-08" db="UniProtKB">
        <authorList>
            <consortium name="RefSeq"/>
        </authorList>
    </citation>
    <scope>IDENTIFICATION</scope>
    <source>
        <tissue evidence="4">Gonads</tissue>
    </source>
</reference>
<dbReference type="OMA" id="MTIQCVS"/>
<dbReference type="Proteomes" id="UP000085678">
    <property type="component" value="Unplaced"/>
</dbReference>
<dbReference type="PANTHER" id="PTHR34145">
    <property type="entry name" value="OS02G0105600 PROTEIN"/>
    <property type="match status" value="1"/>
</dbReference>
<dbReference type="Gene3D" id="3.80.10.10">
    <property type="entry name" value="Ribonuclease Inhibitor"/>
    <property type="match status" value="2"/>
</dbReference>
<dbReference type="GeneID" id="106156709"/>
<feature type="region of interest" description="Disordered" evidence="1">
    <location>
        <begin position="1"/>
        <end position="35"/>
    </location>
</feature>
<dbReference type="KEGG" id="lak:106156709"/>
<organism evidence="3 4">
    <name type="scientific">Lingula anatina</name>
    <name type="common">Brachiopod</name>
    <name type="synonym">Lingula unguis</name>
    <dbReference type="NCBI Taxonomy" id="7574"/>
    <lineage>
        <taxon>Eukaryota</taxon>
        <taxon>Metazoa</taxon>
        <taxon>Spiralia</taxon>
        <taxon>Lophotrochozoa</taxon>
        <taxon>Brachiopoda</taxon>
        <taxon>Linguliformea</taxon>
        <taxon>Lingulata</taxon>
        <taxon>Lingulida</taxon>
        <taxon>Linguloidea</taxon>
        <taxon>Lingulidae</taxon>
        <taxon>Lingula</taxon>
    </lineage>
</organism>
<dbReference type="SMART" id="SM00256">
    <property type="entry name" value="FBOX"/>
    <property type="match status" value="1"/>
</dbReference>
<dbReference type="InterPro" id="IPR001810">
    <property type="entry name" value="F-box_dom"/>
</dbReference>
<dbReference type="Gene3D" id="1.20.1280.50">
    <property type="match status" value="1"/>
</dbReference>
<name>A0A1S3HNB6_LINAN</name>